<sequence>MVTITSNSNSTEATIAPGPVAVNGPVSSLDHQKDATVGAAPVLQAKISTSAGPGSIVASYQNTRIKFNTHPEGRRHGAEFGNKDFVLGVTRDFDDRINIVNHEIGPYSIQLETDLADDKNHAYSGKLTAKTPQTGRMVFGGGFDETNFPTTDLAIEARDMSITFNGKKADPGYVVRIGPFVFDVVLSSGLPEFVLRERPSPELS</sequence>
<proteinExistence type="evidence at transcript level"/>
<reference evidence="1" key="2">
    <citation type="journal article" date="2012" name="Mol. Biochem. Parasitol.">
        <title>Identification and molecular characterization of a novel antigen of Eimeria acervulina.</title>
        <authorList>
            <person name="Zhu H."/>
            <person name="Yan R."/>
            <person name="Wang S."/>
            <person name="Song X."/>
            <person name="Xu L."/>
            <person name="Li X."/>
        </authorList>
    </citation>
    <scope>NUCLEOTIDE SEQUENCE</scope>
</reference>
<evidence type="ECO:0000313" key="1">
    <source>
        <dbReference type="EMBL" id="AFB77194.1"/>
    </source>
</evidence>
<dbReference type="AlphaFoldDB" id="H6VQ91"/>
<protein>
    <submittedName>
        <fullName evidence="1">Uncharacterized protein</fullName>
    </submittedName>
</protein>
<reference evidence="1" key="1">
    <citation type="submission" date="2011-10" db="EMBL/GenBank/DDBJ databases">
        <title>Genome sequence of Vibrio cholerae HC-64A1.</title>
        <authorList>
            <person name="Eppinger M."/>
            <person name="Nur H.A."/>
            <person name="Sengamalay N."/>
            <person name="Hine E."/>
            <person name="Su Q."/>
            <person name="Daugherty S.C."/>
            <person name="Young S."/>
            <person name="Sadzewicz L."/>
            <person name="Tallon L."/>
            <person name="Cebula T.A."/>
            <person name="Ravel J."/>
            <person name="Colwell R.R."/>
        </authorList>
    </citation>
    <scope>NUCLEOTIDE SEQUENCE</scope>
</reference>
<accession>H6VQ91</accession>
<organism evidence="1">
    <name type="scientific">Eimeria acervulina</name>
    <name type="common">Coccidian parasite</name>
    <dbReference type="NCBI Taxonomy" id="5801"/>
    <lineage>
        <taxon>Eukaryota</taxon>
        <taxon>Sar</taxon>
        <taxon>Alveolata</taxon>
        <taxon>Apicomplexa</taxon>
        <taxon>Conoidasida</taxon>
        <taxon>Coccidia</taxon>
        <taxon>Eucoccidiorida</taxon>
        <taxon>Eimeriorina</taxon>
        <taxon>Eimeriidae</taxon>
        <taxon>Eimeria</taxon>
    </lineage>
</organism>
<name>H6VQ91_EIMAC</name>
<dbReference type="EMBL" id="JN857359">
    <property type="protein sequence ID" value="AFB77194.1"/>
    <property type="molecule type" value="mRNA"/>
</dbReference>
<dbReference type="VEuPathDB" id="ToxoDB:EAH_00011090"/>